<protein>
    <recommendedName>
        <fullName evidence="3">Serine-threonine/tyrosine-protein kinase catalytic domain-containing protein</fullName>
    </recommendedName>
</protein>
<evidence type="ECO:0000313" key="1">
    <source>
        <dbReference type="EMBL" id="CAB5390347.1"/>
    </source>
</evidence>
<evidence type="ECO:0008006" key="3">
    <source>
        <dbReference type="Google" id="ProtNLM"/>
    </source>
</evidence>
<dbReference type="OrthoDB" id="10400578at2759"/>
<name>A0A916EKI5_9GLOM</name>
<sequence length="118" mass="13762">MRQCWDADPSKRPDIGTFLNEIDKLNLFYHKELEAFYSKSIDFNIPDNIDDFDKLNDQKNKKNTSKLCSIFKVGCKKLFKILKRNPKDGIQNDKKGKIICVTACVKTTRKKSKKSKEK</sequence>
<evidence type="ECO:0000313" key="2">
    <source>
        <dbReference type="Proteomes" id="UP000684084"/>
    </source>
</evidence>
<accession>A0A916EKI5</accession>
<organism evidence="1 2">
    <name type="scientific">Rhizophagus irregularis</name>
    <dbReference type="NCBI Taxonomy" id="588596"/>
    <lineage>
        <taxon>Eukaryota</taxon>
        <taxon>Fungi</taxon>
        <taxon>Fungi incertae sedis</taxon>
        <taxon>Mucoromycota</taxon>
        <taxon>Glomeromycotina</taxon>
        <taxon>Glomeromycetes</taxon>
        <taxon>Glomerales</taxon>
        <taxon>Glomeraceae</taxon>
        <taxon>Rhizophagus</taxon>
    </lineage>
</organism>
<dbReference type="AlphaFoldDB" id="A0A916EKI5"/>
<proteinExistence type="predicted"/>
<gene>
    <name evidence="1" type="ORF">CHRIB12_LOCUS21467</name>
</gene>
<comment type="caution">
    <text evidence="1">The sequence shown here is derived from an EMBL/GenBank/DDBJ whole genome shotgun (WGS) entry which is preliminary data.</text>
</comment>
<dbReference type="Proteomes" id="UP000684084">
    <property type="component" value="Unassembled WGS sequence"/>
</dbReference>
<reference evidence="1" key="1">
    <citation type="submission" date="2020-05" db="EMBL/GenBank/DDBJ databases">
        <authorList>
            <person name="Rincon C."/>
            <person name="Sanders R I."/>
            <person name="Robbins C."/>
            <person name="Chaturvedi A."/>
        </authorList>
    </citation>
    <scope>NUCLEOTIDE SEQUENCE</scope>
    <source>
        <strain evidence="1">CHB12</strain>
    </source>
</reference>
<dbReference type="EMBL" id="CAGKOT010000068">
    <property type="protein sequence ID" value="CAB5390347.1"/>
    <property type="molecule type" value="Genomic_DNA"/>
</dbReference>